<evidence type="ECO:0000313" key="1">
    <source>
        <dbReference type="EMBL" id="KAH6931426.1"/>
    </source>
</evidence>
<reference evidence="1" key="1">
    <citation type="submission" date="2020-05" db="EMBL/GenBank/DDBJ databases">
        <title>Large-scale comparative analyses of tick genomes elucidate their genetic diversity and vector capacities.</title>
        <authorList>
            <person name="Jia N."/>
            <person name="Wang J."/>
            <person name="Shi W."/>
            <person name="Du L."/>
            <person name="Sun Y."/>
            <person name="Zhan W."/>
            <person name="Jiang J."/>
            <person name="Wang Q."/>
            <person name="Zhang B."/>
            <person name="Ji P."/>
            <person name="Sakyi L.B."/>
            <person name="Cui X."/>
            <person name="Yuan T."/>
            <person name="Jiang B."/>
            <person name="Yang W."/>
            <person name="Lam T.T.-Y."/>
            <person name="Chang Q."/>
            <person name="Ding S."/>
            <person name="Wang X."/>
            <person name="Zhu J."/>
            <person name="Ruan X."/>
            <person name="Zhao L."/>
            <person name="Wei J."/>
            <person name="Que T."/>
            <person name="Du C."/>
            <person name="Cheng J."/>
            <person name="Dai P."/>
            <person name="Han X."/>
            <person name="Huang E."/>
            <person name="Gao Y."/>
            <person name="Liu J."/>
            <person name="Shao H."/>
            <person name="Ye R."/>
            <person name="Li L."/>
            <person name="Wei W."/>
            <person name="Wang X."/>
            <person name="Wang C."/>
            <person name="Yang T."/>
            <person name="Huo Q."/>
            <person name="Li W."/>
            <person name="Guo W."/>
            <person name="Chen H."/>
            <person name="Zhou L."/>
            <person name="Ni X."/>
            <person name="Tian J."/>
            <person name="Zhou Y."/>
            <person name="Sheng Y."/>
            <person name="Liu T."/>
            <person name="Pan Y."/>
            <person name="Xia L."/>
            <person name="Li J."/>
            <person name="Zhao F."/>
            <person name="Cao W."/>
        </authorList>
    </citation>
    <scope>NUCLEOTIDE SEQUENCE</scope>
    <source>
        <strain evidence="1">Hyas-2018</strain>
    </source>
</reference>
<proteinExistence type="predicted"/>
<keyword evidence="2" id="KW-1185">Reference proteome</keyword>
<organism evidence="1 2">
    <name type="scientific">Hyalomma asiaticum</name>
    <name type="common">Tick</name>
    <dbReference type="NCBI Taxonomy" id="266040"/>
    <lineage>
        <taxon>Eukaryota</taxon>
        <taxon>Metazoa</taxon>
        <taxon>Ecdysozoa</taxon>
        <taxon>Arthropoda</taxon>
        <taxon>Chelicerata</taxon>
        <taxon>Arachnida</taxon>
        <taxon>Acari</taxon>
        <taxon>Parasitiformes</taxon>
        <taxon>Ixodida</taxon>
        <taxon>Ixodoidea</taxon>
        <taxon>Ixodidae</taxon>
        <taxon>Hyalomminae</taxon>
        <taxon>Hyalomma</taxon>
    </lineage>
</organism>
<accession>A0ACB7S8Y5</accession>
<name>A0ACB7S8Y5_HYAAI</name>
<protein>
    <submittedName>
        <fullName evidence="1">Uncharacterized protein</fullName>
    </submittedName>
</protein>
<sequence length="135" mass="14717">MDSSAGPYAITLRQNRPTIFAEAASPLHLDLRCSIQPPDPSAPLTFVAVLEKSSFHFVDYITVTSCVNTVRSWRSRLIFTLERCKSSENLLKIASAGGIAPTSWSSSPWTSIYHGGPGGMSNIPTFTCTFSRFGQ</sequence>
<comment type="caution">
    <text evidence="1">The sequence shown here is derived from an EMBL/GenBank/DDBJ whole genome shotgun (WGS) entry which is preliminary data.</text>
</comment>
<dbReference type="Proteomes" id="UP000821845">
    <property type="component" value="Chromosome 5"/>
</dbReference>
<gene>
    <name evidence="1" type="ORF">HPB50_024394</name>
</gene>
<dbReference type="EMBL" id="CM023485">
    <property type="protein sequence ID" value="KAH6931426.1"/>
    <property type="molecule type" value="Genomic_DNA"/>
</dbReference>
<evidence type="ECO:0000313" key="2">
    <source>
        <dbReference type="Proteomes" id="UP000821845"/>
    </source>
</evidence>